<evidence type="ECO:0000256" key="2">
    <source>
        <dbReference type="SAM" id="SignalP"/>
    </source>
</evidence>
<dbReference type="Proteomes" id="UP000215127">
    <property type="component" value="Chromosome 1"/>
</dbReference>
<feature type="chain" id="PRO_5013390297" description="Arylsulfotransferase N-terminal domain-containing protein" evidence="2">
    <location>
        <begin position="27"/>
        <end position="652"/>
    </location>
</feature>
<reference evidence="3 4" key="1">
    <citation type="submission" date="2016-06" db="EMBL/GenBank/DDBJ databases">
        <authorList>
            <person name="Kjaerup R.B."/>
            <person name="Dalgaard T.S."/>
            <person name="Juul-Madsen H.R."/>
        </authorList>
    </citation>
    <scope>NUCLEOTIDE SEQUENCE [LARGE SCALE GENOMIC DNA]</scope>
</reference>
<protein>
    <recommendedName>
        <fullName evidence="5">Arylsulfotransferase N-terminal domain-containing protein</fullName>
    </recommendedName>
</protein>
<evidence type="ECO:0008006" key="5">
    <source>
        <dbReference type="Google" id="ProtNLM"/>
    </source>
</evidence>
<dbReference type="AlphaFoldDB" id="A0A1X7REI8"/>
<dbReference type="EMBL" id="LT853692">
    <property type="protein sequence ID" value="SMQ45641.1"/>
    <property type="molecule type" value="Genomic_DNA"/>
</dbReference>
<gene>
    <name evidence="3" type="ORF">ZT3D7_G786</name>
</gene>
<organism evidence="3 4">
    <name type="scientific">Zymoseptoria tritici (strain ST99CH_3D7)</name>
    <dbReference type="NCBI Taxonomy" id="1276538"/>
    <lineage>
        <taxon>Eukaryota</taxon>
        <taxon>Fungi</taxon>
        <taxon>Dikarya</taxon>
        <taxon>Ascomycota</taxon>
        <taxon>Pezizomycotina</taxon>
        <taxon>Dothideomycetes</taxon>
        <taxon>Dothideomycetidae</taxon>
        <taxon>Mycosphaerellales</taxon>
        <taxon>Mycosphaerellaceae</taxon>
        <taxon>Zymoseptoria</taxon>
    </lineage>
</organism>
<name>A0A1X7REI8_ZYMT9</name>
<accession>A0A1X7REI8</accession>
<dbReference type="InterPro" id="IPR053143">
    <property type="entry name" value="Arylsulfate_ST"/>
</dbReference>
<proteinExistence type="predicted"/>
<dbReference type="InterPro" id="IPR039535">
    <property type="entry name" value="ASST-like"/>
</dbReference>
<dbReference type="PANTHER" id="PTHR35340:SF9">
    <property type="entry name" value="ASST-DOMAIN-CONTAINING PROTEIN"/>
    <property type="match status" value="1"/>
</dbReference>
<keyword evidence="2" id="KW-0732">Signal</keyword>
<feature type="signal peptide" evidence="2">
    <location>
        <begin position="1"/>
        <end position="26"/>
    </location>
</feature>
<evidence type="ECO:0000256" key="1">
    <source>
        <dbReference type="SAM" id="Phobius"/>
    </source>
</evidence>
<keyword evidence="1" id="KW-0812">Transmembrane</keyword>
<dbReference type="Pfam" id="PF14269">
    <property type="entry name" value="Arylsulfotran_2"/>
    <property type="match status" value="1"/>
</dbReference>
<evidence type="ECO:0000313" key="4">
    <source>
        <dbReference type="Proteomes" id="UP000215127"/>
    </source>
</evidence>
<dbReference type="PANTHER" id="PTHR35340">
    <property type="entry name" value="PQQ ENZYME REPEAT PROTEIN-RELATED"/>
    <property type="match status" value="1"/>
</dbReference>
<keyword evidence="1" id="KW-0472">Membrane</keyword>
<keyword evidence="1" id="KW-1133">Transmembrane helix</keyword>
<evidence type="ECO:0000313" key="3">
    <source>
        <dbReference type="EMBL" id="SMQ45641.1"/>
    </source>
</evidence>
<keyword evidence="4" id="KW-1185">Reference proteome</keyword>
<sequence>MSLFPATSTRLGCLIVWALFAVGIVAELNNETSPTHSFKSRPDLHAPILTIDLIKPELVTPGYIFLAPYRNLDPAPYIYDNYGNLVWSGAGSGGPKTAHAPRVCTYKGTDHLCFFQGEQQKGFARGHGVIMDQSYRVVKTVESTGAGASSDMHEFKLTPFSNGTTALMTVYQPRRYDLTANPRFNIRNGLGWIVEGVFQEVDIETGALIFEWRSLDHVDPSAAWTLPGTTDTSGDGLTQQTPWDYFHLNSIDKNADGDYLLSARHVSAVYKVSGEDGHIIWQLGGNSPSFEQTNFAFSYQHHARWISENATHTLLSLFDNASNNYNWTGPESSGIILSINHIDLTATKIQSYAPPSPNLISSSQGSFQILPDNGGALIVWGEHAHFTEHTSTGEIVLSGKLADRLSDVMIYRSYKFPWVGRPLTSPALYAFSRDGEEENARTTFWASWNGATEVVRWELWTADERGGPWGNYGSADREGRFETEFFIERFERWGFVVARDGGGMELGRSAVVKTFVPSAGLRQYCDERDCAAARGLEEGEEVVPYEAEDSTREGERTTDRGYDTAHYYGVAGFEVEEVEGRRRRRREEKWVVALGVVIGIGVVWGALAVWRVGGWRRVLARKGGVVDWSVWWRWNRYSRLKQEDWWEGKGVL</sequence>
<feature type="transmembrane region" description="Helical" evidence="1">
    <location>
        <begin position="590"/>
        <end position="612"/>
    </location>
</feature>